<name>A0A0A0F218_9GAMM</name>
<dbReference type="EMBL" id="AVPT01000011">
    <property type="protein sequence ID" value="KGM56615.1"/>
    <property type="molecule type" value="Genomic_DNA"/>
</dbReference>
<dbReference type="STRING" id="913325.N799_03430"/>
<protein>
    <submittedName>
        <fullName evidence="1">Uncharacterized protein</fullName>
    </submittedName>
</protein>
<keyword evidence="2" id="KW-1185">Reference proteome</keyword>
<dbReference type="AlphaFoldDB" id="A0A0A0F218"/>
<evidence type="ECO:0000313" key="1">
    <source>
        <dbReference type="EMBL" id="KGM56615.1"/>
    </source>
</evidence>
<evidence type="ECO:0000313" key="2">
    <source>
        <dbReference type="Proteomes" id="UP000029989"/>
    </source>
</evidence>
<gene>
    <name evidence="1" type="ORF">N799_03430</name>
</gene>
<accession>A0A0A0F218</accession>
<sequence length="227" mass="24503">MEDVASLAQKDGYAVEVSGAYLQRINGTYLMSRTESGDPPHVVLDSGQLSPGQLDFGLAPLYRWPVIAIGYYTSSDVKAPVVEGAAGTLHLRRIGYVSGKSRSGTTESPYRPIIRRELAARESGQPTVLVALASTPDALEGLKESTAQCEGWSLDEAAATEFFARAEERAQLIPGEASVCFVDGLIEADGARWGFVIYPDGSATWKRDHGMRYWHCGADCAELLPGF</sequence>
<organism evidence="1 2">
    <name type="scientific">Lysobacter arseniciresistens ZS79</name>
    <dbReference type="NCBI Taxonomy" id="913325"/>
    <lineage>
        <taxon>Bacteria</taxon>
        <taxon>Pseudomonadati</taxon>
        <taxon>Pseudomonadota</taxon>
        <taxon>Gammaproteobacteria</taxon>
        <taxon>Lysobacterales</taxon>
        <taxon>Lysobacteraceae</taxon>
        <taxon>Novilysobacter</taxon>
    </lineage>
</organism>
<reference evidence="1 2" key="1">
    <citation type="journal article" date="2015" name="Stand. Genomic Sci.">
        <title>Genomic information of the arsenic-resistant bacterium Lysobacter arseniciresistens type strain ZS79(T) and comparison of Lysobacter draft genomes.</title>
        <authorList>
            <person name="Liu L."/>
            <person name="Zhang S."/>
            <person name="Luo M."/>
            <person name="Wang G."/>
        </authorList>
    </citation>
    <scope>NUCLEOTIDE SEQUENCE [LARGE SCALE GENOMIC DNA]</scope>
    <source>
        <strain evidence="1 2">ZS79</strain>
    </source>
</reference>
<comment type="caution">
    <text evidence="1">The sequence shown here is derived from an EMBL/GenBank/DDBJ whole genome shotgun (WGS) entry which is preliminary data.</text>
</comment>
<dbReference type="Proteomes" id="UP000029989">
    <property type="component" value="Unassembled WGS sequence"/>
</dbReference>
<proteinExistence type="predicted"/>